<feature type="compositionally biased region" description="Low complexity" evidence="1">
    <location>
        <begin position="326"/>
        <end position="336"/>
    </location>
</feature>
<dbReference type="PANTHER" id="PTHR28014:SF1">
    <property type="entry name" value="NEGATIVE REGULATOR OF RAS-CAMP PATHWAY"/>
    <property type="match status" value="1"/>
</dbReference>
<dbReference type="Pfam" id="PF11702">
    <property type="entry name" value="DUF3295"/>
    <property type="match status" value="1"/>
</dbReference>
<feature type="compositionally biased region" description="Basic and acidic residues" evidence="1">
    <location>
        <begin position="650"/>
        <end position="659"/>
    </location>
</feature>
<feature type="compositionally biased region" description="Acidic residues" evidence="1">
    <location>
        <begin position="622"/>
        <end position="643"/>
    </location>
</feature>
<accession>A0A1E3QM15</accession>
<dbReference type="Proteomes" id="UP000094336">
    <property type="component" value="Unassembled WGS sequence"/>
</dbReference>
<name>A0A1E3QM15_9ASCO</name>
<feature type="region of interest" description="Disordered" evidence="1">
    <location>
        <begin position="864"/>
        <end position="906"/>
    </location>
</feature>
<feature type="compositionally biased region" description="Polar residues" evidence="1">
    <location>
        <begin position="383"/>
        <end position="392"/>
    </location>
</feature>
<dbReference type="OrthoDB" id="5054775at2759"/>
<feature type="compositionally biased region" description="Basic and acidic residues" evidence="1">
    <location>
        <begin position="462"/>
        <end position="472"/>
    </location>
</feature>
<dbReference type="AlphaFoldDB" id="A0A1E3QM15"/>
<evidence type="ECO:0000313" key="4">
    <source>
        <dbReference type="EMBL" id="ODQ78122.1"/>
    </source>
</evidence>
<proteinExistence type="predicted"/>
<reference evidence="5" key="1">
    <citation type="submission" date="2016-05" db="EMBL/GenBank/DDBJ databases">
        <title>Comparative genomics of biotechnologically important yeasts.</title>
        <authorList>
            <consortium name="DOE Joint Genome Institute"/>
            <person name="Riley R."/>
            <person name="Haridas S."/>
            <person name="Wolfe K.H."/>
            <person name="Lopes M.R."/>
            <person name="Hittinger C.T."/>
            <person name="Goker M."/>
            <person name="Salamov A."/>
            <person name="Wisecaver J."/>
            <person name="Long T.M."/>
            <person name="Aerts A.L."/>
            <person name="Barry K."/>
            <person name="Choi C."/>
            <person name="Clum A."/>
            <person name="Coughlan A.Y."/>
            <person name="Deshpande S."/>
            <person name="Douglass A.P."/>
            <person name="Hanson S.J."/>
            <person name="Klenk H.-P."/>
            <person name="Labutti K."/>
            <person name="Lapidus A."/>
            <person name="Lindquist E."/>
            <person name="Lipzen A."/>
            <person name="Meier-Kolthoff J.P."/>
            <person name="Ohm R.A."/>
            <person name="Otillar R.P."/>
            <person name="Pangilinan J."/>
            <person name="Peng Y."/>
            <person name="Rokas A."/>
            <person name="Rosa C.A."/>
            <person name="Scheuner C."/>
            <person name="Sibirny A.A."/>
            <person name="Slot J.C."/>
            <person name="Stielow J.B."/>
            <person name="Sun H."/>
            <person name="Kurtzman C.P."/>
            <person name="Blackwell M."/>
            <person name="Grigoriev I.V."/>
            <person name="Jeffries T.W."/>
        </authorList>
    </citation>
    <scope>NUCLEOTIDE SEQUENCE [LARGE SCALE GENOMIC DNA]</scope>
    <source>
        <strain evidence="5">NRRL Y-12698</strain>
    </source>
</reference>
<feature type="compositionally biased region" description="Polar residues" evidence="1">
    <location>
        <begin position="664"/>
        <end position="674"/>
    </location>
</feature>
<dbReference type="GO" id="GO:0006808">
    <property type="term" value="P:regulation of nitrogen utilization"/>
    <property type="evidence" value="ECO:0007669"/>
    <property type="project" value="TreeGrafter"/>
</dbReference>
<evidence type="ECO:0000313" key="5">
    <source>
        <dbReference type="Proteomes" id="UP000094336"/>
    </source>
</evidence>
<dbReference type="GO" id="GO:0005737">
    <property type="term" value="C:cytoplasm"/>
    <property type="evidence" value="ECO:0007669"/>
    <property type="project" value="TreeGrafter"/>
</dbReference>
<feature type="region of interest" description="Disordered" evidence="1">
    <location>
        <begin position="614"/>
        <end position="719"/>
    </location>
</feature>
<feature type="region of interest" description="Disordered" evidence="1">
    <location>
        <begin position="151"/>
        <end position="444"/>
    </location>
</feature>
<feature type="compositionally biased region" description="Basic and acidic residues" evidence="1">
    <location>
        <begin position="864"/>
        <end position="874"/>
    </location>
</feature>
<protein>
    <submittedName>
        <fullName evidence="4">Uncharacterized protein</fullName>
    </submittedName>
</protein>
<evidence type="ECO:0000256" key="1">
    <source>
        <dbReference type="SAM" id="MobiDB-lite"/>
    </source>
</evidence>
<dbReference type="EMBL" id="KV454437">
    <property type="protein sequence ID" value="ODQ78122.1"/>
    <property type="molecule type" value="Genomic_DNA"/>
</dbReference>
<feature type="compositionally biased region" description="Acidic residues" evidence="1">
    <location>
        <begin position="306"/>
        <end position="321"/>
    </location>
</feature>
<dbReference type="InterPro" id="IPR013860">
    <property type="entry name" value="AreA_GATA"/>
</dbReference>
<feature type="domain" description="DUF3295" evidence="3">
    <location>
        <begin position="947"/>
        <end position="974"/>
    </location>
</feature>
<gene>
    <name evidence="4" type="ORF">BABINDRAFT_93210</name>
</gene>
<dbReference type="GO" id="GO:0031930">
    <property type="term" value="P:mitochondria-nucleus signaling pathway"/>
    <property type="evidence" value="ECO:0007669"/>
    <property type="project" value="TreeGrafter"/>
</dbReference>
<feature type="compositionally biased region" description="Polar residues" evidence="1">
    <location>
        <begin position="233"/>
        <end position="259"/>
    </location>
</feature>
<keyword evidence="5" id="KW-1185">Reference proteome</keyword>
<dbReference type="InterPro" id="IPR053043">
    <property type="entry name" value="Ras-cAMP_regulatory"/>
</dbReference>
<feature type="compositionally biased region" description="Low complexity" evidence="1">
    <location>
        <begin position="888"/>
        <end position="900"/>
    </location>
</feature>
<feature type="compositionally biased region" description="Basic and acidic residues" evidence="1">
    <location>
        <begin position="548"/>
        <end position="561"/>
    </location>
</feature>
<feature type="compositionally biased region" description="Polar residues" evidence="1">
    <location>
        <begin position="683"/>
        <end position="698"/>
    </location>
</feature>
<evidence type="ECO:0000259" key="2">
    <source>
        <dbReference type="Pfam" id="PF08550"/>
    </source>
</evidence>
<feature type="domain" description="Nitrogen regulatory protein areA GATA-like" evidence="2">
    <location>
        <begin position="65"/>
        <end position="92"/>
    </location>
</feature>
<feature type="compositionally biased region" description="Polar residues" evidence="1">
    <location>
        <begin position="196"/>
        <end position="213"/>
    </location>
</feature>
<feature type="compositionally biased region" description="Polar residues" evidence="1">
    <location>
        <begin position="286"/>
        <end position="305"/>
    </location>
</feature>
<feature type="compositionally biased region" description="Polar residues" evidence="1">
    <location>
        <begin position="268"/>
        <end position="278"/>
    </location>
</feature>
<dbReference type="Pfam" id="PF08550">
    <property type="entry name" value="GATA_AreA"/>
    <property type="match status" value="1"/>
</dbReference>
<feature type="compositionally biased region" description="Basic and acidic residues" evidence="1">
    <location>
        <begin position="420"/>
        <end position="437"/>
    </location>
</feature>
<sequence length="1008" mass="111998">MPKKEDYFTPKHPSFVDDDDYFSTTARHFHKAPTKIPFLEVSLENLARLATPATPGNSTHDVLTVWTTITKTSQFIKNGARLENISWRLVNRGLVCQLDNNKARQQKNQIITLQDFRTLYEINNTRNESYSSGKSQKAYELQPFMKDLNYDFSKPKTKQKGENHTHIRPQVLKQRSNSKERFLRDAKTELKGESRTVGSLNKFSTGNISGTRSPTPPATHIRNNSKPRVKSPSLFNQGHSQSATSVQHPRPSLFSNVSEPTRKETNTHEQTSNQTHEPTNPRKKSSQVSMSNGYQETTNEVSGSDSEFDEADSISGEDDANSDFGLTSSESSLGSLPRRRDQRDHYAVLHDNRTKPQLRNPTPRKLTWKKKDPRAQPKAPAQNVVQPNQHQSMFAPRNVDELNRSPSVVRGFQPSTLSIHRSESKIDSVKGPKDSSKHLGSVELPRSVDSQISIDLLKSVDSHRRTKSDAKHLGPKFDLGKHQGSKTGRHSSDTHKHQGLKILPESHHSTSRFTESLDTPPRGSPKGLGNTHVKRVTLLDNLGMTSMSKEELSDSSEERPQKHGMFFLDSSPSPPMGNSSSQLDVLRKNLDEPKADSLFGFNRKPIKTNSSATISTAAFGTDGEDEIYGDEEEEEDSFSDDSEWSSFSDDSEKSLDFSRHKNRNTSTTKLQKSLLSGLFDGQPQVSSHSRSKTVSPSFHSDVPRASTSTTSLVHAASRPQVQRSTTLAYLSSSMKLHANSHHPHSPDDMTARVTPSVSTTNINAMASMDMDMLSTSSETIQARSLNSAISTMNNSLKSPTFTQRIGRSALNLTNYFSAMRGTEVRVPTAAGALLRTTVSTHMFAPNRLQKRLAEADHQMLNHELEAERIPERGRSGRPGTRVSFHTDSASSAESVGSASSRHQSTMQALSPLLKADDDRGRSRLSKVHLSRFVDRAASPQEIPPSFGHALSPKAVRRQMLATELSDSLRKSLLTDNKLGKMPVGINGAPLFGSSWEEDEMDNYHAKGW</sequence>
<organism evidence="4 5">
    <name type="scientific">Babjeviella inositovora NRRL Y-12698</name>
    <dbReference type="NCBI Taxonomy" id="984486"/>
    <lineage>
        <taxon>Eukaryota</taxon>
        <taxon>Fungi</taxon>
        <taxon>Dikarya</taxon>
        <taxon>Ascomycota</taxon>
        <taxon>Saccharomycotina</taxon>
        <taxon>Pichiomycetes</taxon>
        <taxon>Serinales incertae sedis</taxon>
        <taxon>Babjeviella</taxon>
    </lineage>
</organism>
<dbReference type="GeneID" id="30150797"/>
<dbReference type="GO" id="GO:0000122">
    <property type="term" value="P:negative regulation of transcription by RNA polymerase II"/>
    <property type="evidence" value="ECO:0007669"/>
    <property type="project" value="TreeGrafter"/>
</dbReference>
<feature type="compositionally biased region" description="Basic and acidic residues" evidence="1">
    <location>
        <begin position="338"/>
        <end position="354"/>
    </location>
</feature>
<dbReference type="InterPro" id="IPR021711">
    <property type="entry name" value="DUF3295"/>
</dbReference>
<feature type="compositionally biased region" description="Basic and acidic residues" evidence="1">
    <location>
        <begin position="177"/>
        <end position="194"/>
    </location>
</feature>
<evidence type="ECO:0000259" key="3">
    <source>
        <dbReference type="Pfam" id="PF11702"/>
    </source>
</evidence>
<feature type="region of interest" description="Disordered" evidence="1">
    <location>
        <begin position="462"/>
        <end position="582"/>
    </location>
</feature>
<dbReference type="RefSeq" id="XP_018983450.1">
    <property type="nucleotide sequence ID" value="XM_019132944.1"/>
</dbReference>
<dbReference type="PANTHER" id="PTHR28014">
    <property type="entry name" value="NEGATIVE REGULATOR OF RAS-CAMP PATHWAY"/>
    <property type="match status" value="1"/>
</dbReference>